<dbReference type="Proteomes" id="UP001589587">
    <property type="component" value="Unassembled WGS sequence"/>
</dbReference>
<comment type="caution">
    <text evidence="2">The sequence shown here is derived from an EMBL/GenBank/DDBJ whole genome shotgun (WGS) entry which is preliminary data.</text>
</comment>
<organism evidence="2 3">
    <name type="scientific">Rhodococcus baikonurensis</name>
    <dbReference type="NCBI Taxonomy" id="172041"/>
    <lineage>
        <taxon>Bacteria</taxon>
        <taxon>Bacillati</taxon>
        <taxon>Actinomycetota</taxon>
        <taxon>Actinomycetes</taxon>
        <taxon>Mycobacteriales</taxon>
        <taxon>Nocardiaceae</taxon>
        <taxon>Rhodococcus</taxon>
        <taxon>Rhodococcus erythropolis group</taxon>
    </lineage>
</organism>
<evidence type="ECO:0000256" key="1">
    <source>
        <dbReference type="SAM" id="MobiDB-lite"/>
    </source>
</evidence>
<accession>A0ABV5XMK8</accession>
<dbReference type="EMBL" id="JBHMAS010000066">
    <property type="protein sequence ID" value="MFB9783157.1"/>
    <property type="molecule type" value="Genomic_DNA"/>
</dbReference>
<reference evidence="2 3" key="1">
    <citation type="submission" date="2024-09" db="EMBL/GenBank/DDBJ databases">
        <authorList>
            <person name="Sun Q."/>
            <person name="Mori K."/>
        </authorList>
    </citation>
    <scope>NUCLEOTIDE SEQUENCE [LARGE SCALE GENOMIC DNA]</scope>
    <source>
        <strain evidence="2 3">JCM 11411</strain>
    </source>
</reference>
<gene>
    <name evidence="2" type="ORF">ACFFQ6_25995</name>
</gene>
<evidence type="ECO:0000313" key="2">
    <source>
        <dbReference type="EMBL" id="MFB9783157.1"/>
    </source>
</evidence>
<proteinExistence type="predicted"/>
<feature type="region of interest" description="Disordered" evidence="1">
    <location>
        <begin position="1"/>
        <end position="21"/>
    </location>
</feature>
<evidence type="ECO:0000313" key="3">
    <source>
        <dbReference type="Proteomes" id="UP001589587"/>
    </source>
</evidence>
<feature type="non-terminal residue" evidence="2">
    <location>
        <position position="130"/>
    </location>
</feature>
<sequence>MFDAAGMGRFPDPGAMGPLDGRLGDNQVTCGCVAPRLAQQGERNAADRTVSNVGVEAVERHRVAPDRGAWLGRLVQTAGNTINSASTAPAPNSISTINNLPLRKRLLSRLRYCQILWMRLFQATSDPVLA</sequence>
<protein>
    <submittedName>
        <fullName evidence="2">Uncharacterized protein</fullName>
    </submittedName>
</protein>
<dbReference type="RefSeq" id="WP_378375911.1">
    <property type="nucleotide sequence ID" value="NZ_JBHMAS010000066.1"/>
</dbReference>
<name>A0ABV5XMK8_9NOCA</name>
<keyword evidence="3" id="KW-1185">Reference proteome</keyword>